<reference evidence="3" key="1">
    <citation type="submission" date="2014-03" db="EMBL/GenBank/DDBJ databases">
        <title>A sequence of cellulolytic fosmid clone of goat rumen metagenome.</title>
        <authorList>
            <person name="Lee K.-T."/>
            <person name="Kim J.-Y."/>
            <person name="Kim Y.-J."/>
            <person name="Ahn J.-H."/>
            <person name="Park M.-N."/>
            <person name="Kim J.-H."/>
            <person name="Kim T.-H."/>
        </authorList>
    </citation>
    <scope>NUCLEOTIDE SEQUENCE</scope>
</reference>
<dbReference type="InterPro" id="IPR035376">
    <property type="entry name" value="NigD_C"/>
</dbReference>
<dbReference type="AlphaFoldDB" id="A0A0B4N009"/>
<keyword evidence="3" id="KW-0449">Lipoprotein</keyword>
<dbReference type="InterPro" id="IPR038143">
    <property type="entry name" value="NigD-like_C_dom_sf"/>
</dbReference>
<proteinExistence type="predicted"/>
<dbReference type="Pfam" id="PF17415">
    <property type="entry name" value="NigD_C"/>
    <property type="match status" value="1"/>
</dbReference>
<dbReference type="EMBL" id="KJ631379">
    <property type="protein sequence ID" value="AIF25934.1"/>
    <property type="molecule type" value="Genomic_DNA"/>
</dbReference>
<feature type="domain" description="NigD-like C-terminal" evidence="2">
    <location>
        <begin position="118"/>
        <end position="222"/>
    </location>
</feature>
<evidence type="ECO:0000313" key="3">
    <source>
        <dbReference type="EMBL" id="AIF25934.1"/>
    </source>
</evidence>
<dbReference type="PROSITE" id="PS51257">
    <property type="entry name" value="PROKAR_LIPOPROTEIN"/>
    <property type="match status" value="1"/>
</dbReference>
<accession>A0A0B4N009</accession>
<organism evidence="3">
    <name type="scientific">uncultured bacterium Ad_087_C16_contig1</name>
    <dbReference type="NCBI Taxonomy" id="1489281"/>
    <lineage>
        <taxon>Bacteria</taxon>
        <taxon>environmental samples</taxon>
    </lineage>
</organism>
<feature type="chain" id="PRO_5002095339" evidence="1">
    <location>
        <begin position="29"/>
        <end position="237"/>
    </location>
</feature>
<dbReference type="InterPro" id="IPR038179">
    <property type="entry name" value="NigD-like_N_sf"/>
</dbReference>
<dbReference type="Gene3D" id="2.40.50.500">
    <property type="entry name" value="NigD-like N-terminal OB domain"/>
    <property type="match status" value="1"/>
</dbReference>
<name>A0A0B4N009_9BACT</name>
<evidence type="ECO:0000256" key="1">
    <source>
        <dbReference type="SAM" id="SignalP"/>
    </source>
</evidence>
<evidence type="ECO:0000259" key="2">
    <source>
        <dbReference type="Pfam" id="PF17415"/>
    </source>
</evidence>
<protein>
    <submittedName>
        <fullName evidence="3">Putative lipoprotein</fullName>
    </submittedName>
</protein>
<sequence>MKFLCRIIVFSFLFPLSSFLLTSCTQDAYEKGEGKYSLMWADFVEARANAQKEIDQITTDDGEQLSASKPFTAKLVVTPDSVYRCILYYNKVRAKTGQEVFEPISIGEVPCPKVTPLSELDKEMKTDPVKFESAWVSKSGKYLNMSLYLMTGTTEDEKARQTLHVIQDTIISHPDGTRTSHLRLYHDQAGVPEYYSTQVYVSILTSQISADSVRLTINTYKTPITKSFSLRYETNTH</sequence>
<dbReference type="Gene3D" id="2.60.40.2370">
    <property type="entry name" value="NigD-like, C-terminal beta sandwich domain"/>
    <property type="match status" value="1"/>
</dbReference>
<keyword evidence="1" id="KW-0732">Signal</keyword>
<feature type="signal peptide" evidence="1">
    <location>
        <begin position="1"/>
        <end position="28"/>
    </location>
</feature>